<reference evidence="1 2" key="1">
    <citation type="journal article" date="2022" name="Nat. Ecol. Evol.">
        <title>A masculinizing supergene underlies an exaggerated male reproductive morph in a spider.</title>
        <authorList>
            <person name="Hendrickx F."/>
            <person name="De Corte Z."/>
            <person name="Sonet G."/>
            <person name="Van Belleghem S.M."/>
            <person name="Kostlbacher S."/>
            <person name="Vangestel C."/>
        </authorList>
    </citation>
    <scope>NUCLEOTIDE SEQUENCE [LARGE SCALE GENOMIC DNA]</scope>
    <source>
        <strain evidence="1">W744_W776</strain>
    </source>
</reference>
<evidence type="ECO:0000313" key="2">
    <source>
        <dbReference type="Proteomes" id="UP000827092"/>
    </source>
</evidence>
<dbReference type="Proteomes" id="UP000827092">
    <property type="component" value="Unassembled WGS sequence"/>
</dbReference>
<comment type="caution">
    <text evidence="1">The sequence shown here is derived from an EMBL/GenBank/DDBJ whole genome shotgun (WGS) entry which is preliminary data.</text>
</comment>
<dbReference type="AlphaFoldDB" id="A0AAV6W428"/>
<name>A0AAV6W428_9ARAC</name>
<protein>
    <submittedName>
        <fullName evidence="1">Uncharacterized protein</fullName>
    </submittedName>
</protein>
<evidence type="ECO:0000313" key="1">
    <source>
        <dbReference type="EMBL" id="KAG8202097.1"/>
    </source>
</evidence>
<dbReference type="EMBL" id="JAFNEN010000001">
    <property type="protein sequence ID" value="KAG8202097.1"/>
    <property type="molecule type" value="Genomic_DNA"/>
</dbReference>
<gene>
    <name evidence="1" type="ORF">JTE90_010459</name>
</gene>
<accession>A0AAV6W428</accession>
<keyword evidence="2" id="KW-1185">Reference proteome</keyword>
<proteinExistence type="predicted"/>
<organism evidence="1 2">
    <name type="scientific">Oedothorax gibbosus</name>
    <dbReference type="NCBI Taxonomy" id="931172"/>
    <lineage>
        <taxon>Eukaryota</taxon>
        <taxon>Metazoa</taxon>
        <taxon>Ecdysozoa</taxon>
        <taxon>Arthropoda</taxon>
        <taxon>Chelicerata</taxon>
        <taxon>Arachnida</taxon>
        <taxon>Araneae</taxon>
        <taxon>Araneomorphae</taxon>
        <taxon>Entelegynae</taxon>
        <taxon>Araneoidea</taxon>
        <taxon>Linyphiidae</taxon>
        <taxon>Erigoninae</taxon>
        <taxon>Oedothorax</taxon>
    </lineage>
</organism>
<sequence>MTVPSSNNGDINHDIYRSIAAYISRIFHQTSTKISPEEKNWSLFGVDLPSGSHKNNLALKFPLQRSGQYSSGKGEMDIAERI</sequence>